<sequence>MEQTTLLHLWNGTVQKRFRLEYRNRQSPSKNSNKRWYEQFEETENVHHRKADERPSVSDEDVKRVKETLTLNCSYQSLMEFLLGDRQFRYSNRKRL</sequence>
<dbReference type="OrthoDB" id="6460236at2759"/>
<evidence type="ECO:0000313" key="2">
    <source>
        <dbReference type="Proteomes" id="UP000499080"/>
    </source>
</evidence>
<dbReference type="Proteomes" id="UP000499080">
    <property type="component" value="Unassembled WGS sequence"/>
</dbReference>
<evidence type="ECO:0000313" key="1">
    <source>
        <dbReference type="EMBL" id="GBL76801.1"/>
    </source>
</evidence>
<dbReference type="AlphaFoldDB" id="A0A4Y2AAA4"/>
<proteinExistence type="predicted"/>
<comment type="caution">
    <text evidence="1">The sequence shown here is derived from an EMBL/GenBank/DDBJ whole genome shotgun (WGS) entry which is preliminary data.</text>
</comment>
<gene>
    <name evidence="1" type="ORF">AVEN_130618_1</name>
</gene>
<organism evidence="1 2">
    <name type="scientific">Araneus ventricosus</name>
    <name type="common">Orbweaver spider</name>
    <name type="synonym">Epeira ventricosa</name>
    <dbReference type="NCBI Taxonomy" id="182803"/>
    <lineage>
        <taxon>Eukaryota</taxon>
        <taxon>Metazoa</taxon>
        <taxon>Ecdysozoa</taxon>
        <taxon>Arthropoda</taxon>
        <taxon>Chelicerata</taxon>
        <taxon>Arachnida</taxon>
        <taxon>Araneae</taxon>
        <taxon>Araneomorphae</taxon>
        <taxon>Entelegynae</taxon>
        <taxon>Araneoidea</taxon>
        <taxon>Araneidae</taxon>
        <taxon>Araneus</taxon>
    </lineage>
</organism>
<accession>A0A4Y2AAA4</accession>
<protein>
    <submittedName>
        <fullName evidence="1">Uncharacterized protein</fullName>
    </submittedName>
</protein>
<reference evidence="1 2" key="1">
    <citation type="journal article" date="2019" name="Sci. Rep.">
        <title>Orb-weaving spider Araneus ventricosus genome elucidates the spidroin gene catalogue.</title>
        <authorList>
            <person name="Kono N."/>
            <person name="Nakamura H."/>
            <person name="Ohtoshi R."/>
            <person name="Moran D.A.P."/>
            <person name="Shinohara A."/>
            <person name="Yoshida Y."/>
            <person name="Fujiwara M."/>
            <person name="Mori M."/>
            <person name="Tomita M."/>
            <person name="Arakawa K."/>
        </authorList>
    </citation>
    <scope>NUCLEOTIDE SEQUENCE [LARGE SCALE GENOMIC DNA]</scope>
</reference>
<keyword evidence="2" id="KW-1185">Reference proteome</keyword>
<name>A0A4Y2AAA4_ARAVE</name>
<dbReference type="EMBL" id="BGPR01079963">
    <property type="protein sequence ID" value="GBL76801.1"/>
    <property type="molecule type" value="Genomic_DNA"/>
</dbReference>